<feature type="compositionally biased region" description="Polar residues" evidence="4">
    <location>
        <begin position="68"/>
        <end position="83"/>
    </location>
</feature>
<evidence type="ECO:0000256" key="3">
    <source>
        <dbReference type="ARBA" id="ARBA00022801"/>
    </source>
</evidence>
<protein>
    <recommendedName>
        <fullName evidence="9">Ubiquitin-like protease family profile domain-containing protein</fullName>
    </recommendedName>
</protein>
<dbReference type="AlphaFoldDB" id="A0A9W7XE22"/>
<gene>
    <name evidence="7" type="ORF">BS78_K155200</name>
</gene>
<dbReference type="GO" id="GO:0008234">
    <property type="term" value="F:cysteine-type peptidase activity"/>
    <property type="evidence" value="ECO:0007669"/>
    <property type="project" value="InterPro"/>
</dbReference>
<evidence type="ECO:0000256" key="4">
    <source>
        <dbReference type="SAM" id="MobiDB-lite"/>
    </source>
</evidence>
<sequence>MEYPLPVPIKDDDIFTFGEAKNSFVLWPKLGIQLAEETTVHANDHQIADASAPVLDLSAKQDKLPTPTMGTNTNDVTPSASNDSMKRKHKDKTHKDKKEKKHRNSQEKCTEDDDGLDPLWTPPLRQRSPSPVPVNKEFVLEQPFTSSALLKRMGKQSQRFQKWYLAVTTRRSRRNSATHFMVQYEEHDFHLESGMYAVEFSDVFHLYNDLALVISLHRSWILYMRRLDNYRGVVGLLDPEMVIHWRIAREADEVVAYIVKALLAQQDKECIFLVCQEGYHWVLLVIFPKWNTVYIIDSNGYHPPSSYSINKLLDRAFSAYVEKNGRHDMNLGGRLYGNIIRHTFNHLDICFVDNM</sequence>
<dbReference type="SUPFAM" id="SSF54001">
    <property type="entry name" value="Cysteine proteinases"/>
    <property type="match status" value="1"/>
</dbReference>
<dbReference type="Proteomes" id="UP001164776">
    <property type="component" value="Unassembled WGS sequence"/>
</dbReference>
<dbReference type="Pfam" id="PF02902">
    <property type="entry name" value="Peptidase_C48"/>
    <property type="match status" value="1"/>
</dbReference>
<dbReference type="EMBL" id="MU629433">
    <property type="protein sequence ID" value="KAJ1257239.1"/>
    <property type="molecule type" value="Genomic_DNA"/>
</dbReference>
<dbReference type="InterPro" id="IPR058352">
    <property type="entry name" value="DUF8039"/>
</dbReference>
<dbReference type="GO" id="GO:0006508">
    <property type="term" value="P:proteolysis"/>
    <property type="evidence" value="ECO:0007669"/>
    <property type="project" value="UniProtKB-KW"/>
</dbReference>
<feature type="compositionally biased region" description="Basic residues" evidence="4">
    <location>
        <begin position="86"/>
        <end position="103"/>
    </location>
</feature>
<evidence type="ECO:0000256" key="2">
    <source>
        <dbReference type="ARBA" id="ARBA00022670"/>
    </source>
</evidence>
<reference evidence="7 8" key="1">
    <citation type="submission" date="2022-10" db="EMBL/GenBank/DDBJ databases">
        <title>WGS assembly of Paspalum vaginatum 540-79.</title>
        <authorList>
            <person name="Sun G."/>
            <person name="Wase N."/>
            <person name="Shu S."/>
            <person name="Jenkins J."/>
            <person name="Zhou B."/>
            <person name="Torres-Rodriguez J."/>
            <person name="Chen C."/>
            <person name="Sandor L."/>
            <person name="Plott C."/>
            <person name="Yoshinga Y."/>
            <person name="Daum C."/>
            <person name="Qi P."/>
            <person name="Barry K."/>
            <person name="Lipzen A."/>
            <person name="Berry L."/>
            <person name="Pedersen C."/>
            <person name="Gottilla T."/>
            <person name="Foltz A."/>
            <person name="Yu H."/>
            <person name="O'Malley R."/>
            <person name="Zhang C."/>
            <person name="Devos K."/>
            <person name="Sigmon B."/>
            <person name="Yu B."/>
            <person name="Obata T."/>
            <person name="Schmutz J."/>
            <person name="Schnable J."/>
        </authorList>
    </citation>
    <scope>NUCLEOTIDE SEQUENCE [LARGE SCALE GENOMIC DNA]</scope>
    <source>
        <strain evidence="8">cv. 540-79</strain>
    </source>
</reference>
<accession>A0A9W7XE22</accession>
<dbReference type="PANTHER" id="PTHR33018">
    <property type="entry name" value="OS10G0338966 PROTEIN-RELATED"/>
    <property type="match status" value="1"/>
</dbReference>
<feature type="domain" description="DUF8039" evidence="6">
    <location>
        <begin position="2"/>
        <end position="34"/>
    </location>
</feature>
<dbReference type="PANTHER" id="PTHR33018:SF19">
    <property type="entry name" value="OS12G0558775 PROTEIN"/>
    <property type="match status" value="1"/>
</dbReference>
<organism evidence="7 8">
    <name type="scientific">Paspalum vaginatum</name>
    <name type="common">seashore paspalum</name>
    <dbReference type="NCBI Taxonomy" id="158149"/>
    <lineage>
        <taxon>Eukaryota</taxon>
        <taxon>Viridiplantae</taxon>
        <taxon>Streptophyta</taxon>
        <taxon>Embryophyta</taxon>
        <taxon>Tracheophyta</taxon>
        <taxon>Spermatophyta</taxon>
        <taxon>Magnoliopsida</taxon>
        <taxon>Liliopsida</taxon>
        <taxon>Poales</taxon>
        <taxon>Poaceae</taxon>
        <taxon>PACMAD clade</taxon>
        <taxon>Panicoideae</taxon>
        <taxon>Andropogonodae</taxon>
        <taxon>Paspaleae</taxon>
        <taxon>Paspalinae</taxon>
        <taxon>Paspalum</taxon>
    </lineage>
</organism>
<feature type="region of interest" description="Disordered" evidence="4">
    <location>
        <begin position="62"/>
        <end position="132"/>
    </location>
</feature>
<keyword evidence="2" id="KW-0645">Protease</keyword>
<comment type="similarity">
    <text evidence="1">Belongs to the peptidase C48 family.</text>
</comment>
<name>A0A9W7XE22_9POAL</name>
<evidence type="ECO:0000313" key="8">
    <source>
        <dbReference type="Proteomes" id="UP001164776"/>
    </source>
</evidence>
<keyword evidence="3" id="KW-0378">Hydrolase</keyword>
<evidence type="ECO:0008006" key="9">
    <source>
        <dbReference type="Google" id="ProtNLM"/>
    </source>
</evidence>
<dbReference type="Pfam" id="PF26133">
    <property type="entry name" value="DUF8039"/>
    <property type="match status" value="1"/>
</dbReference>
<evidence type="ECO:0000313" key="7">
    <source>
        <dbReference type="EMBL" id="KAJ1257239.1"/>
    </source>
</evidence>
<evidence type="ECO:0000256" key="1">
    <source>
        <dbReference type="ARBA" id="ARBA00005234"/>
    </source>
</evidence>
<dbReference type="InterPro" id="IPR038765">
    <property type="entry name" value="Papain-like_cys_pep_sf"/>
</dbReference>
<proteinExistence type="inferred from homology"/>
<dbReference type="Gene3D" id="3.40.395.10">
    <property type="entry name" value="Adenoviral Proteinase, Chain A"/>
    <property type="match status" value="1"/>
</dbReference>
<evidence type="ECO:0000259" key="5">
    <source>
        <dbReference type="Pfam" id="PF02902"/>
    </source>
</evidence>
<dbReference type="InterPro" id="IPR003653">
    <property type="entry name" value="Peptidase_C48_C"/>
</dbReference>
<comment type="caution">
    <text evidence="7">The sequence shown here is derived from an EMBL/GenBank/DDBJ whole genome shotgun (WGS) entry which is preliminary data.</text>
</comment>
<feature type="domain" description="Ubiquitin-like protease family profile" evidence="5">
    <location>
        <begin position="267"/>
        <end position="304"/>
    </location>
</feature>
<keyword evidence="8" id="KW-1185">Reference proteome</keyword>
<evidence type="ECO:0000259" key="6">
    <source>
        <dbReference type="Pfam" id="PF26133"/>
    </source>
</evidence>
<dbReference type="OrthoDB" id="1869436at2759"/>